<accession>A0A918DQ66</accession>
<evidence type="ECO:0000313" key="6">
    <source>
        <dbReference type="EMBL" id="GGO76763.1"/>
    </source>
</evidence>
<dbReference type="Pfam" id="PF13657">
    <property type="entry name" value="Couple_hipA"/>
    <property type="match status" value="1"/>
</dbReference>
<dbReference type="NCBIfam" id="TIGR03071">
    <property type="entry name" value="couple_hipA"/>
    <property type="match status" value="1"/>
</dbReference>
<dbReference type="Pfam" id="PF07804">
    <property type="entry name" value="HipA_C"/>
    <property type="match status" value="1"/>
</dbReference>
<evidence type="ECO:0000259" key="4">
    <source>
        <dbReference type="Pfam" id="PF07804"/>
    </source>
</evidence>
<keyword evidence="7" id="KW-1185">Reference proteome</keyword>
<dbReference type="Gene3D" id="1.10.1070.20">
    <property type="match status" value="1"/>
</dbReference>
<dbReference type="InterPro" id="IPR012893">
    <property type="entry name" value="HipA-like_C"/>
</dbReference>
<evidence type="ECO:0000256" key="1">
    <source>
        <dbReference type="ARBA" id="ARBA00010164"/>
    </source>
</evidence>
<dbReference type="AlphaFoldDB" id="A0A918DQ66"/>
<evidence type="ECO:0000313" key="7">
    <source>
        <dbReference type="Proteomes" id="UP000599578"/>
    </source>
</evidence>
<dbReference type="InterPro" id="IPR052028">
    <property type="entry name" value="HipA_Ser/Thr_kinase"/>
</dbReference>
<feature type="domain" description="HipA N-terminal subdomain 1" evidence="5">
    <location>
        <begin position="9"/>
        <end position="106"/>
    </location>
</feature>
<evidence type="ECO:0000259" key="5">
    <source>
        <dbReference type="Pfam" id="PF13657"/>
    </source>
</evidence>
<gene>
    <name evidence="6" type="ORF">GCM10011348_04740</name>
</gene>
<dbReference type="PANTHER" id="PTHR37419">
    <property type="entry name" value="SERINE/THREONINE-PROTEIN KINASE TOXIN HIPA"/>
    <property type="match status" value="1"/>
</dbReference>
<organism evidence="6 7">
    <name type="scientific">Marinobacterium nitratireducens</name>
    <dbReference type="NCBI Taxonomy" id="518897"/>
    <lineage>
        <taxon>Bacteria</taxon>
        <taxon>Pseudomonadati</taxon>
        <taxon>Pseudomonadota</taxon>
        <taxon>Gammaproteobacteria</taxon>
        <taxon>Oceanospirillales</taxon>
        <taxon>Oceanospirillaceae</taxon>
        <taxon>Marinobacterium</taxon>
    </lineage>
</organism>
<reference evidence="6 7" key="1">
    <citation type="journal article" date="2014" name="Int. J. Syst. Evol. Microbiol.">
        <title>Complete genome sequence of Corynebacterium casei LMG S-19264T (=DSM 44701T), isolated from a smear-ripened cheese.</title>
        <authorList>
            <consortium name="US DOE Joint Genome Institute (JGI-PGF)"/>
            <person name="Walter F."/>
            <person name="Albersmeier A."/>
            <person name="Kalinowski J."/>
            <person name="Ruckert C."/>
        </authorList>
    </citation>
    <scope>NUCLEOTIDE SEQUENCE [LARGE SCALE GENOMIC DNA]</scope>
    <source>
        <strain evidence="6 7">CGMCC 1.7286</strain>
    </source>
</reference>
<comment type="similarity">
    <text evidence="1">Belongs to the HipA Ser/Thr kinase family.</text>
</comment>
<dbReference type="InterPro" id="IPR017508">
    <property type="entry name" value="HipA_N1"/>
</dbReference>
<evidence type="ECO:0008006" key="8">
    <source>
        <dbReference type="Google" id="ProtNLM"/>
    </source>
</evidence>
<evidence type="ECO:0000256" key="3">
    <source>
        <dbReference type="ARBA" id="ARBA00022777"/>
    </source>
</evidence>
<proteinExistence type="inferred from homology"/>
<keyword evidence="3" id="KW-0418">Kinase</keyword>
<name>A0A918DQ66_9GAMM</name>
<dbReference type="GO" id="GO:0004674">
    <property type="term" value="F:protein serine/threonine kinase activity"/>
    <property type="evidence" value="ECO:0007669"/>
    <property type="project" value="TreeGrafter"/>
</dbReference>
<comment type="caution">
    <text evidence="6">The sequence shown here is derived from an EMBL/GenBank/DDBJ whole genome shotgun (WGS) entry which is preliminary data.</text>
</comment>
<dbReference type="RefSeq" id="WP_188857873.1">
    <property type="nucleotide sequence ID" value="NZ_BMLT01000001.1"/>
</dbReference>
<protein>
    <recommendedName>
        <fullName evidence="8">Serine/threonine-protein kinase HipA</fullName>
    </recommendedName>
</protein>
<dbReference type="Proteomes" id="UP000599578">
    <property type="component" value="Unassembled WGS sequence"/>
</dbReference>
<feature type="domain" description="HipA-like C-terminal" evidence="4">
    <location>
        <begin position="146"/>
        <end position="374"/>
    </location>
</feature>
<dbReference type="PANTHER" id="PTHR37419:SF1">
    <property type="entry name" value="SERINE_THREONINE-PROTEIN KINASE TOXIN HIPA"/>
    <property type="match status" value="1"/>
</dbReference>
<evidence type="ECO:0000256" key="2">
    <source>
        <dbReference type="ARBA" id="ARBA00022679"/>
    </source>
</evidence>
<dbReference type="EMBL" id="BMLT01000001">
    <property type="protein sequence ID" value="GGO76763.1"/>
    <property type="molecule type" value="Genomic_DNA"/>
</dbReference>
<keyword evidence="2" id="KW-0808">Transferase</keyword>
<dbReference type="GO" id="GO:0005829">
    <property type="term" value="C:cytosol"/>
    <property type="evidence" value="ECO:0007669"/>
    <property type="project" value="TreeGrafter"/>
</dbReference>
<sequence>MADLQTRSLTVWCNQAKVGTLSEYSNLWHFEYHPQWNAFDLAPELPIESGRIEDGASQRPVQWFFDNLLPEENARALLARDAKLDQADAFGLLTHYGAESAGALTLLHEDEVPTTLGEHPLPFEELSNRIRHLPHIALSAGTSKRMSLAGAQHKLPVIYRDGTLFEPKEATPSTHILKPEHSDPEQYPHTVINEWFMMQLAKGLGLLVPDTWVLHVPEPVYLVERFDRQSDNGVLYRRHVLDGCQLLSLDRTFKYQQCTLASLERMVQLSRTKGRTRQRLFQWMLFNVLIGNTDDHLKNLSFFAGPSAVDLAPHYDLISTALYEQPGKWGDARLIWAVGSATRLGDVRLADVLALADALKLSLSYAKRTVNYMIKQSGDVTGTLLECLEKENLPGAGRQGELRHLRQFQHGVLKDIVRQLES</sequence>